<sequence>MRAAVQSANKDPHSIENVPDPEFPGDGVFLKVLAYGVCHCDWHGRTDEHPLARPGNVSGHEHCGEVLAARPAGLSQVMAREVRHSDASAQLAALVGAIPPGIAVIPGFAAQAGEE</sequence>
<proteinExistence type="predicted"/>
<dbReference type="InterPro" id="IPR011032">
    <property type="entry name" value="GroES-like_sf"/>
</dbReference>
<gene>
    <name evidence="3" type="ORF">F4Y60_01215</name>
</gene>
<feature type="region of interest" description="Disordered" evidence="1">
    <location>
        <begin position="1"/>
        <end position="22"/>
    </location>
</feature>
<organism evidence="3">
    <name type="scientific">Boseongicola sp. SB0664_bin_43</name>
    <dbReference type="NCBI Taxonomy" id="2604844"/>
    <lineage>
        <taxon>Bacteria</taxon>
        <taxon>Pseudomonadati</taxon>
        <taxon>Pseudomonadota</taxon>
        <taxon>Alphaproteobacteria</taxon>
        <taxon>Rhodobacterales</taxon>
        <taxon>Paracoccaceae</taxon>
        <taxon>Boseongicola</taxon>
    </lineage>
</organism>
<dbReference type="AlphaFoldDB" id="A0A6B0XVK2"/>
<protein>
    <submittedName>
        <fullName evidence="3">Alcohol dehydrogenase catalytic domain-containing protein</fullName>
    </submittedName>
</protein>
<evidence type="ECO:0000256" key="1">
    <source>
        <dbReference type="SAM" id="MobiDB-lite"/>
    </source>
</evidence>
<feature type="domain" description="Alcohol dehydrogenase-like N-terminal" evidence="2">
    <location>
        <begin position="27"/>
        <end position="72"/>
    </location>
</feature>
<evidence type="ECO:0000259" key="2">
    <source>
        <dbReference type="Pfam" id="PF08240"/>
    </source>
</evidence>
<dbReference type="EMBL" id="VXRY01000051">
    <property type="protein sequence ID" value="MXY32714.1"/>
    <property type="molecule type" value="Genomic_DNA"/>
</dbReference>
<dbReference type="Pfam" id="PF08240">
    <property type="entry name" value="ADH_N"/>
    <property type="match status" value="1"/>
</dbReference>
<accession>A0A6B0XVK2</accession>
<evidence type="ECO:0000313" key="3">
    <source>
        <dbReference type="EMBL" id="MXY32714.1"/>
    </source>
</evidence>
<comment type="caution">
    <text evidence="3">The sequence shown here is derived from an EMBL/GenBank/DDBJ whole genome shotgun (WGS) entry which is preliminary data.</text>
</comment>
<reference evidence="3" key="1">
    <citation type="submission" date="2019-09" db="EMBL/GenBank/DDBJ databases">
        <title>Characterisation of the sponge microbiome using genome-centric metagenomics.</title>
        <authorList>
            <person name="Engelberts J.P."/>
            <person name="Robbins S.J."/>
            <person name="De Goeij J.M."/>
            <person name="Aranda M."/>
            <person name="Bell S.C."/>
            <person name="Webster N.S."/>
        </authorList>
    </citation>
    <scope>NUCLEOTIDE SEQUENCE</scope>
    <source>
        <strain evidence="3">SB0664_bin_43</strain>
    </source>
</reference>
<dbReference type="InterPro" id="IPR013154">
    <property type="entry name" value="ADH-like_N"/>
</dbReference>
<dbReference type="Gene3D" id="3.90.180.10">
    <property type="entry name" value="Medium-chain alcohol dehydrogenases, catalytic domain"/>
    <property type="match status" value="1"/>
</dbReference>
<dbReference type="SUPFAM" id="SSF50129">
    <property type="entry name" value="GroES-like"/>
    <property type="match status" value="1"/>
</dbReference>
<name>A0A6B0XVK2_9RHOB</name>